<proteinExistence type="predicted"/>
<sequence length="210" mass="24506">MLRYELTPNNAGFILWGDSEALNELHELIHYIVDESPLIKVKDGFMLSLAMIFVKHGKVIVVLSNISMIKHDTYKLYGVELLWPLVLVQSSILRNSMGYIQTDKNQLSVMYAFEYLIESALTESERTTSNDIMLTVKYASDSDFNFIEDNIDSRCCYFISLSPEQRKKQLISIVRSFHSLWGKYAREKQDIKMLNEMNNTSWVWPDNINW</sequence>
<reference evidence="1 2" key="1">
    <citation type="submission" date="2018-06" db="EMBL/GenBank/DDBJ databases">
        <authorList>
            <consortium name="Pathogen Informatics"/>
            <person name="Doyle S."/>
        </authorList>
    </citation>
    <scope>NUCLEOTIDE SEQUENCE [LARGE SCALE GENOMIC DNA]</scope>
    <source>
        <strain evidence="1 2">NCTC11679</strain>
    </source>
</reference>
<accession>A0A378C425</accession>
<gene>
    <name evidence="1" type="ORF">NCTC11679_02699</name>
</gene>
<evidence type="ECO:0000313" key="1">
    <source>
        <dbReference type="EMBL" id="STV60953.1"/>
    </source>
</evidence>
<name>A0A378C425_KLEPN</name>
<evidence type="ECO:0000313" key="2">
    <source>
        <dbReference type="Proteomes" id="UP000255239"/>
    </source>
</evidence>
<dbReference type="Pfam" id="PF21845">
    <property type="entry name" value="DUF6904"/>
    <property type="match status" value="1"/>
</dbReference>
<dbReference type="Proteomes" id="UP000255239">
    <property type="component" value="Unassembled WGS sequence"/>
</dbReference>
<dbReference type="InterPro" id="IPR054199">
    <property type="entry name" value="DUF6904"/>
</dbReference>
<dbReference type="EMBL" id="UGMG01000001">
    <property type="protein sequence ID" value="STV60953.1"/>
    <property type="molecule type" value="Genomic_DNA"/>
</dbReference>
<organism evidence="1 2">
    <name type="scientific">Klebsiella pneumoniae</name>
    <dbReference type="NCBI Taxonomy" id="573"/>
    <lineage>
        <taxon>Bacteria</taxon>
        <taxon>Pseudomonadati</taxon>
        <taxon>Pseudomonadota</taxon>
        <taxon>Gammaproteobacteria</taxon>
        <taxon>Enterobacterales</taxon>
        <taxon>Enterobacteriaceae</taxon>
        <taxon>Klebsiella/Raoultella group</taxon>
        <taxon>Klebsiella</taxon>
        <taxon>Klebsiella pneumoniae complex</taxon>
    </lineage>
</organism>
<dbReference type="AlphaFoldDB" id="A0A378C425"/>
<protein>
    <submittedName>
        <fullName evidence="1">Uncharacterized protein</fullName>
    </submittedName>
</protein>